<dbReference type="PANTHER" id="PTHR37166:SF1">
    <property type="entry name" value="PROTEIN FLAG"/>
    <property type="match status" value="1"/>
</dbReference>
<accession>A0ABS3ZA16</accession>
<protein>
    <submittedName>
        <fullName evidence="2">Flagellar protein FlaG</fullName>
    </submittedName>
</protein>
<dbReference type="PANTHER" id="PTHR37166">
    <property type="entry name" value="PROTEIN FLAG"/>
    <property type="match status" value="1"/>
</dbReference>
<dbReference type="InterPro" id="IPR005186">
    <property type="entry name" value="FlaG"/>
</dbReference>
<sequence length="130" mass="14169">MSIETSGVSNPQTVAANTASSRQQSGPSSTGMEPVSTVNNSTSALQQTNTAEQTELSMDKLQDAVEKMNELMQSGRRSLNFSVDDSTEKVVIKVMDLETDEVVRQIPTEETLKFAEYLEGMVGIIFDETV</sequence>
<evidence type="ECO:0000313" key="2">
    <source>
        <dbReference type="EMBL" id="MBP0048545.1"/>
    </source>
</evidence>
<name>A0ABS3ZA16_9GAMM</name>
<dbReference type="RefSeq" id="WP_209287165.1">
    <property type="nucleotide sequence ID" value="NZ_JACVEW010000009.1"/>
</dbReference>
<dbReference type="Pfam" id="PF03646">
    <property type="entry name" value="FlaG"/>
    <property type="match status" value="1"/>
</dbReference>
<keyword evidence="2" id="KW-0282">Flagellum</keyword>
<dbReference type="EMBL" id="JACVEW010000009">
    <property type="protein sequence ID" value="MBP0048545.1"/>
    <property type="molecule type" value="Genomic_DNA"/>
</dbReference>
<dbReference type="SUPFAM" id="SSF160214">
    <property type="entry name" value="FlaG-like"/>
    <property type="match status" value="1"/>
</dbReference>
<dbReference type="Proteomes" id="UP000810171">
    <property type="component" value="Unassembled WGS sequence"/>
</dbReference>
<keyword evidence="2" id="KW-0969">Cilium</keyword>
<evidence type="ECO:0000256" key="1">
    <source>
        <dbReference type="SAM" id="MobiDB-lite"/>
    </source>
</evidence>
<dbReference type="Gene3D" id="3.30.160.170">
    <property type="entry name" value="FlaG-like"/>
    <property type="match status" value="1"/>
</dbReference>
<organism evidence="2 3">
    <name type="scientific">Marinobacterium alkalitolerans</name>
    <dbReference type="NCBI Taxonomy" id="1542925"/>
    <lineage>
        <taxon>Bacteria</taxon>
        <taxon>Pseudomonadati</taxon>
        <taxon>Pseudomonadota</taxon>
        <taxon>Gammaproteobacteria</taxon>
        <taxon>Oceanospirillales</taxon>
        <taxon>Oceanospirillaceae</taxon>
        <taxon>Marinobacterium</taxon>
    </lineage>
</organism>
<dbReference type="InterPro" id="IPR035924">
    <property type="entry name" value="FlaG-like_sf"/>
</dbReference>
<gene>
    <name evidence="2" type="ORF">H9C73_07330</name>
</gene>
<proteinExistence type="predicted"/>
<keyword evidence="3" id="KW-1185">Reference proteome</keyword>
<feature type="region of interest" description="Disordered" evidence="1">
    <location>
        <begin position="1"/>
        <end position="56"/>
    </location>
</feature>
<comment type="caution">
    <text evidence="2">The sequence shown here is derived from an EMBL/GenBank/DDBJ whole genome shotgun (WGS) entry which is preliminary data.</text>
</comment>
<keyword evidence="2" id="KW-0966">Cell projection</keyword>
<reference evidence="2 3" key="1">
    <citation type="submission" date="2020-09" db="EMBL/GenBank/DDBJ databases">
        <authorList>
            <person name="Tanuku N.R.S."/>
        </authorList>
    </citation>
    <scope>NUCLEOTIDE SEQUENCE [LARGE SCALE GENOMIC DNA]</scope>
    <source>
        <strain evidence="2 3">AK62</strain>
    </source>
</reference>
<evidence type="ECO:0000313" key="3">
    <source>
        <dbReference type="Proteomes" id="UP000810171"/>
    </source>
</evidence>